<protein>
    <submittedName>
        <fullName evidence="2">Uncharacterized protein</fullName>
    </submittedName>
</protein>
<reference evidence="2" key="2">
    <citation type="submission" date="2018-05" db="EMBL/GenBank/DDBJ databases">
        <title>OmerRS3 (Oryza meridionalis Reference Sequence Version 3).</title>
        <authorList>
            <person name="Zhang J."/>
            <person name="Kudrna D."/>
            <person name="Lee S."/>
            <person name="Talag J."/>
            <person name="Welchert J."/>
            <person name="Wing R.A."/>
        </authorList>
    </citation>
    <scope>NUCLEOTIDE SEQUENCE [LARGE SCALE GENOMIC DNA]</scope>
    <source>
        <strain evidence="2">OR44</strain>
    </source>
</reference>
<evidence type="ECO:0000313" key="2">
    <source>
        <dbReference type="EnsemblPlants" id="OMERI01G07920.7"/>
    </source>
</evidence>
<proteinExistence type="predicted"/>
<dbReference type="AlphaFoldDB" id="A0A0E0BZB1"/>
<dbReference type="EnsemblPlants" id="OMERI01G07920.4">
    <property type="protein sequence ID" value="OMERI01G07920.4"/>
    <property type="gene ID" value="OMERI01G07920"/>
</dbReference>
<dbReference type="Gramene" id="OMERI01G07920.4">
    <property type="protein sequence ID" value="OMERI01G07920.4"/>
    <property type="gene ID" value="OMERI01G07920"/>
</dbReference>
<keyword evidence="3" id="KW-1185">Reference proteome</keyword>
<name>A0A0E0BZB1_9ORYZ</name>
<dbReference type="Proteomes" id="UP000008021">
    <property type="component" value="Chromosome 1"/>
</dbReference>
<evidence type="ECO:0000313" key="3">
    <source>
        <dbReference type="Proteomes" id="UP000008021"/>
    </source>
</evidence>
<sequence length="91" mass="10087">MHTPHPAARVLAARAFFLRPTKGRRRNVRGPLGRAFRFLDSTERARGFLLLLPLSLRSGGAPRNARRNRAHPTVEAIGGGGERRRLPSVVN</sequence>
<organism evidence="2">
    <name type="scientific">Oryza meridionalis</name>
    <dbReference type="NCBI Taxonomy" id="40149"/>
    <lineage>
        <taxon>Eukaryota</taxon>
        <taxon>Viridiplantae</taxon>
        <taxon>Streptophyta</taxon>
        <taxon>Embryophyta</taxon>
        <taxon>Tracheophyta</taxon>
        <taxon>Spermatophyta</taxon>
        <taxon>Magnoliopsida</taxon>
        <taxon>Liliopsida</taxon>
        <taxon>Poales</taxon>
        <taxon>Poaceae</taxon>
        <taxon>BOP clade</taxon>
        <taxon>Oryzoideae</taxon>
        <taxon>Oryzeae</taxon>
        <taxon>Oryzinae</taxon>
        <taxon>Oryza</taxon>
    </lineage>
</organism>
<accession>A0A0E0BZB1</accession>
<reference evidence="2" key="1">
    <citation type="submission" date="2015-04" db="UniProtKB">
        <authorList>
            <consortium name="EnsemblPlants"/>
        </authorList>
    </citation>
    <scope>IDENTIFICATION</scope>
</reference>
<dbReference type="Gramene" id="OMERI01G07920.7">
    <property type="protein sequence ID" value="OMERI01G07920.7"/>
    <property type="gene ID" value="OMERI01G07920"/>
</dbReference>
<dbReference type="HOGENOM" id="CLU_2501763_0_0_1"/>
<dbReference type="EnsemblPlants" id="OMERI01G07920.7">
    <property type="protein sequence ID" value="OMERI01G07920.7"/>
    <property type="gene ID" value="OMERI01G07920"/>
</dbReference>
<feature type="region of interest" description="Disordered" evidence="1">
    <location>
        <begin position="60"/>
        <end position="91"/>
    </location>
</feature>
<evidence type="ECO:0000256" key="1">
    <source>
        <dbReference type="SAM" id="MobiDB-lite"/>
    </source>
</evidence>